<evidence type="ECO:0000313" key="4">
    <source>
        <dbReference type="Proteomes" id="UP000434172"/>
    </source>
</evidence>
<keyword evidence="4" id="KW-1185">Reference proteome</keyword>
<dbReference type="GO" id="GO:0050135">
    <property type="term" value="F:NADP+ nucleosidase activity"/>
    <property type="evidence" value="ECO:0007669"/>
    <property type="project" value="InterPro"/>
</dbReference>
<dbReference type="InterPro" id="IPR053024">
    <property type="entry name" value="Fungal_surface_NADase"/>
</dbReference>
<comment type="caution">
    <text evidence="3">The sequence shown here is derived from an EMBL/GenBank/DDBJ whole genome shotgun (WGS) entry which is preliminary data.</text>
</comment>
<evidence type="ECO:0000313" key="3">
    <source>
        <dbReference type="EMBL" id="KAF0331685.1"/>
    </source>
</evidence>
<dbReference type="PANTHER" id="PTHR42059:SF1">
    <property type="entry name" value="TNT DOMAIN-CONTAINING PROTEIN"/>
    <property type="match status" value="1"/>
</dbReference>
<dbReference type="AlphaFoldDB" id="A0A8H3WRN5"/>
<organism evidence="3 4">
    <name type="scientific">Colletotrichum asianum</name>
    <dbReference type="NCBI Taxonomy" id="702518"/>
    <lineage>
        <taxon>Eukaryota</taxon>
        <taxon>Fungi</taxon>
        <taxon>Dikarya</taxon>
        <taxon>Ascomycota</taxon>
        <taxon>Pezizomycotina</taxon>
        <taxon>Sordariomycetes</taxon>
        <taxon>Hypocreomycetidae</taxon>
        <taxon>Glomerellales</taxon>
        <taxon>Glomerellaceae</taxon>
        <taxon>Colletotrichum</taxon>
        <taxon>Colletotrichum gloeosporioides species complex</taxon>
    </lineage>
</organism>
<accession>A0A8H3WRN5</accession>
<dbReference type="OrthoDB" id="2923349at2759"/>
<feature type="chain" id="PRO_5034007391" description="TNT domain-containing protein" evidence="1">
    <location>
        <begin position="19"/>
        <end position="231"/>
    </location>
</feature>
<dbReference type="EMBL" id="WOWK01000002">
    <property type="protein sequence ID" value="KAF0331685.1"/>
    <property type="molecule type" value="Genomic_DNA"/>
</dbReference>
<dbReference type="Pfam" id="PF14021">
    <property type="entry name" value="TNT"/>
    <property type="match status" value="1"/>
</dbReference>
<evidence type="ECO:0000256" key="1">
    <source>
        <dbReference type="SAM" id="SignalP"/>
    </source>
</evidence>
<sequence>MHLTAFSSLFLGAVVVLSSPIVQKRDIDLNEARCPDYCAGTNASDSSGIYVCGDDRLGPKTLPSTIPLGGIAGLDSTYRRFGGLCPGEYLAKWWDEYKADGPDYMYPKNQGYGADTAGHSVRYNFTLLPGVYIDRFGSEWGNYTAPAGTPYSMRSLPPRNLNVRDSAYPYNYYVYKVEKAMVVEAGPIAPHFGQPGLGLQFMMPAIMKTLVEQGNVTRVNLTANPNWSEFR</sequence>
<gene>
    <name evidence="3" type="ORF">GQ607_000805</name>
</gene>
<protein>
    <recommendedName>
        <fullName evidence="2">TNT domain-containing protein</fullName>
    </recommendedName>
</protein>
<dbReference type="PANTHER" id="PTHR42059">
    <property type="entry name" value="TNT DOMAIN-CONTAINING PROTEIN"/>
    <property type="match status" value="1"/>
</dbReference>
<reference evidence="3 4" key="1">
    <citation type="submission" date="2019-12" db="EMBL/GenBank/DDBJ databases">
        <title>A genome sequence resource for the geographically widespread anthracnose pathogen Colletotrichum asianum.</title>
        <authorList>
            <person name="Meng Y."/>
        </authorList>
    </citation>
    <scope>NUCLEOTIDE SEQUENCE [LARGE SCALE GENOMIC DNA]</scope>
    <source>
        <strain evidence="3 4">ICMP 18580</strain>
    </source>
</reference>
<dbReference type="InterPro" id="IPR025331">
    <property type="entry name" value="TNT"/>
</dbReference>
<proteinExistence type="predicted"/>
<dbReference type="Proteomes" id="UP000434172">
    <property type="component" value="Unassembled WGS sequence"/>
</dbReference>
<keyword evidence="1" id="KW-0732">Signal</keyword>
<evidence type="ECO:0000259" key="2">
    <source>
        <dbReference type="Pfam" id="PF14021"/>
    </source>
</evidence>
<name>A0A8H3WRN5_9PEZI</name>
<feature type="domain" description="TNT" evidence="2">
    <location>
        <begin position="126"/>
        <end position="218"/>
    </location>
</feature>
<feature type="signal peptide" evidence="1">
    <location>
        <begin position="1"/>
        <end position="18"/>
    </location>
</feature>